<proteinExistence type="predicted"/>
<organism evidence="2">
    <name type="scientific">Timema tahoe</name>
    <dbReference type="NCBI Taxonomy" id="61484"/>
    <lineage>
        <taxon>Eukaryota</taxon>
        <taxon>Metazoa</taxon>
        <taxon>Ecdysozoa</taxon>
        <taxon>Arthropoda</taxon>
        <taxon>Hexapoda</taxon>
        <taxon>Insecta</taxon>
        <taxon>Pterygota</taxon>
        <taxon>Neoptera</taxon>
        <taxon>Polyneoptera</taxon>
        <taxon>Phasmatodea</taxon>
        <taxon>Timematodea</taxon>
        <taxon>Timematoidea</taxon>
        <taxon>Timematidae</taxon>
        <taxon>Timema</taxon>
    </lineage>
</organism>
<feature type="region of interest" description="Disordered" evidence="1">
    <location>
        <begin position="42"/>
        <end position="211"/>
    </location>
</feature>
<dbReference type="AlphaFoldDB" id="A0A7R9IBV3"/>
<feature type="compositionally biased region" description="Basic and acidic residues" evidence="1">
    <location>
        <begin position="111"/>
        <end position="211"/>
    </location>
</feature>
<evidence type="ECO:0000256" key="1">
    <source>
        <dbReference type="SAM" id="MobiDB-lite"/>
    </source>
</evidence>
<name>A0A7R9IBV3_9NEOP</name>
<sequence>MVSFCRKLPVKLSPTEEVHPHQWGGKEELRLQEYKEPMRCVKEVSPEKAPRLPPIKEFQREFRAGKEKTTPSSSTRIRCAQKIVTQLETAPPAKVPSSSSSYFRSPLTPANKEDKRKGDKRKESKKKEQDKKEKEENAENKKKEEKQSKKEAKAEKKEDKKETKTEKKESKAEKKEAKKEAKAEKKESKKEVKAEKKKDKKETKSDKKEKE</sequence>
<gene>
    <name evidence="2" type="ORF">TTEB3V08_LOCUS3485</name>
</gene>
<evidence type="ECO:0000313" key="2">
    <source>
        <dbReference type="EMBL" id="CAD7455414.1"/>
    </source>
</evidence>
<dbReference type="EMBL" id="OE000903">
    <property type="protein sequence ID" value="CAD7455414.1"/>
    <property type="molecule type" value="Genomic_DNA"/>
</dbReference>
<feature type="compositionally biased region" description="Basic and acidic residues" evidence="1">
    <location>
        <begin position="57"/>
        <end position="69"/>
    </location>
</feature>
<protein>
    <submittedName>
        <fullName evidence="2">Uncharacterized protein</fullName>
    </submittedName>
</protein>
<reference evidence="2" key="1">
    <citation type="submission" date="2020-11" db="EMBL/GenBank/DDBJ databases">
        <authorList>
            <person name="Tran Van P."/>
        </authorList>
    </citation>
    <scope>NUCLEOTIDE SEQUENCE</scope>
</reference>
<accession>A0A7R9IBV3</accession>